<dbReference type="Gene3D" id="3.30.750.24">
    <property type="entry name" value="STAS domain"/>
    <property type="match status" value="1"/>
</dbReference>
<reference evidence="2 3" key="1">
    <citation type="submission" date="2015-07" db="EMBL/GenBank/DDBJ databases">
        <title>Genome sequencing of Kibdelosporangium phytohabitans.</title>
        <authorList>
            <person name="Qin S."/>
            <person name="Xing K."/>
        </authorList>
    </citation>
    <scope>NUCLEOTIDE SEQUENCE [LARGE SCALE GENOMIC DNA]</scope>
    <source>
        <strain evidence="2 3">KLBMP1111</strain>
    </source>
</reference>
<dbReference type="Proteomes" id="UP000063699">
    <property type="component" value="Chromosome"/>
</dbReference>
<accession>A0A0N9I7S3</accession>
<sequence length="105" mass="10905">MTTPLTVTTSHDTEGAVTLKVAGEIDMTNSDSFAAAIDDAPGRLVVDLSGVEYMDSAGLSVLFIHADRIEVIVPELLAPVVAFSGLSAMTTVHGRRTSSGSGQEQ</sequence>
<dbReference type="SUPFAM" id="SSF52091">
    <property type="entry name" value="SpoIIaa-like"/>
    <property type="match status" value="1"/>
</dbReference>
<dbReference type="OrthoDB" id="4628340at2"/>
<dbReference type="InterPro" id="IPR036513">
    <property type="entry name" value="STAS_dom_sf"/>
</dbReference>
<dbReference type="AlphaFoldDB" id="A0A0N9I7S3"/>
<evidence type="ECO:0000313" key="2">
    <source>
        <dbReference type="EMBL" id="ALG10562.1"/>
    </source>
</evidence>
<dbReference type="PROSITE" id="PS50801">
    <property type="entry name" value="STAS"/>
    <property type="match status" value="1"/>
</dbReference>
<evidence type="ECO:0000313" key="3">
    <source>
        <dbReference type="Proteomes" id="UP000063699"/>
    </source>
</evidence>
<organism evidence="2 3">
    <name type="scientific">Kibdelosporangium phytohabitans</name>
    <dbReference type="NCBI Taxonomy" id="860235"/>
    <lineage>
        <taxon>Bacteria</taxon>
        <taxon>Bacillati</taxon>
        <taxon>Actinomycetota</taxon>
        <taxon>Actinomycetes</taxon>
        <taxon>Pseudonocardiales</taxon>
        <taxon>Pseudonocardiaceae</taxon>
        <taxon>Kibdelosporangium</taxon>
    </lineage>
</organism>
<dbReference type="InterPro" id="IPR002645">
    <property type="entry name" value="STAS_dom"/>
</dbReference>
<dbReference type="STRING" id="860235.AOZ06_29980"/>
<feature type="domain" description="STAS" evidence="1">
    <location>
        <begin position="6"/>
        <end position="62"/>
    </location>
</feature>
<evidence type="ECO:0000259" key="1">
    <source>
        <dbReference type="PROSITE" id="PS50801"/>
    </source>
</evidence>
<dbReference type="KEGG" id="kphy:AOZ06_29980"/>
<keyword evidence="3" id="KW-1185">Reference proteome</keyword>
<protein>
    <submittedName>
        <fullName evidence="2">Anti-anti-sigma factor</fullName>
    </submittedName>
</protein>
<dbReference type="EMBL" id="CP012752">
    <property type="protein sequence ID" value="ALG10562.1"/>
    <property type="molecule type" value="Genomic_DNA"/>
</dbReference>
<proteinExistence type="predicted"/>
<dbReference type="Pfam" id="PF13466">
    <property type="entry name" value="STAS_2"/>
    <property type="match status" value="1"/>
</dbReference>
<gene>
    <name evidence="2" type="ORF">AOZ06_29980</name>
</gene>
<dbReference type="CDD" id="cd07043">
    <property type="entry name" value="STAS_anti-anti-sigma_factors"/>
    <property type="match status" value="1"/>
</dbReference>
<dbReference type="RefSeq" id="WP_054292465.1">
    <property type="nucleotide sequence ID" value="NZ_CP012752.1"/>
</dbReference>
<name>A0A0N9I7S3_9PSEU</name>
<dbReference type="InterPro" id="IPR058548">
    <property type="entry name" value="MlaB-like_STAS"/>
</dbReference>